<evidence type="ECO:0000313" key="2">
    <source>
        <dbReference type="Proteomes" id="UP000316759"/>
    </source>
</evidence>
<dbReference type="Proteomes" id="UP000316759">
    <property type="component" value="Unassembled WGS sequence"/>
</dbReference>
<dbReference type="AlphaFoldDB" id="A0A504Z2V3"/>
<sequence>MHLPLVGQCGFLFKQPGVFCYSSLAEHSSDFWRS</sequence>
<comment type="caution">
    <text evidence="1">The sequence shown here is derived from an EMBL/GenBank/DDBJ whole genome shotgun (WGS) entry which is preliminary data.</text>
</comment>
<accession>A0A504Z2V3</accession>
<protein>
    <submittedName>
        <fullName evidence="1">Uncharacterized protein</fullName>
    </submittedName>
</protein>
<evidence type="ECO:0000313" key="1">
    <source>
        <dbReference type="EMBL" id="TPP64318.1"/>
    </source>
</evidence>
<proteinExistence type="predicted"/>
<reference evidence="1 2" key="1">
    <citation type="submission" date="2019-04" db="EMBL/GenBank/DDBJ databases">
        <title>Annotation for the trematode Fasciola gigantica.</title>
        <authorList>
            <person name="Choi Y.-J."/>
        </authorList>
    </citation>
    <scope>NUCLEOTIDE SEQUENCE [LARGE SCALE GENOMIC DNA]</scope>
    <source>
        <strain evidence="1">Uganda_cow_1</strain>
    </source>
</reference>
<gene>
    <name evidence="1" type="ORF">FGIG_12256</name>
</gene>
<keyword evidence="2" id="KW-1185">Reference proteome</keyword>
<dbReference type="EMBL" id="SUNJ01004568">
    <property type="protein sequence ID" value="TPP64318.1"/>
    <property type="molecule type" value="Genomic_DNA"/>
</dbReference>
<organism evidence="1 2">
    <name type="scientific">Fasciola gigantica</name>
    <name type="common">Giant liver fluke</name>
    <dbReference type="NCBI Taxonomy" id="46835"/>
    <lineage>
        <taxon>Eukaryota</taxon>
        <taxon>Metazoa</taxon>
        <taxon>Spiralia</taxon>
        <taxon>Lophotrochozoa</taxon>
        <taxon>Platyhelminthes</taxon>
        <taxon>Trematoda</taxon>
        <taxon>Digenea</taxon>
        <taxon>Plagiorchiida</taxon>
        <taxon>Echinostomata</taxon>
        <taxon>Echinostomatoidea</taxon>
        <taxon>Fasciolidae</taxon>
        <taxon>Fasciola</taxon>
    </lineage>
</organism>
<name>A0A504Z2V3_FASGI</name>